<comment type="catalytic activity">
    <reaction evidence="6 9 10">
        <text>4-methyl-5-(2-phosphooxyethyl)-thiazole + 4-amino-2-methyl-5-(diphosphooxymethyl)pyrimidine + H(+) = thiamine phosphate + diphosphate</text>
        <dbReference type="Rhea" id="RHEA:22328"/>
        <dbReference type="ChEBI" id="CHEBI:15378"/>
        <dbReference type="ChEBI" id="CHEBI:33019"/>
        <dbReference type="ChEBI" id="CHEBI:37575"/>
        <dbReference type="ChEBI" id="CHEBI:57841"/>
        <dbReference type="ChEBI" id="CHEBI:58296"/>
        <dbReference type="EC" id="2.5.1.3"/>
    </reaction>
</comment>
<feature type="domain" description="Thiamine phosphate synthase/TenI" evidence="12">
    <location>
        <begin position="10"/>
        <end position="190"/>
    </location>
</feature>
<dbReference type="NCBIfam" id="TIGR00693">
    <property type="entry name" value="thiE"/>
    <property type="match status" value="1"/>
</dbReference>
<keyword evidence="2 9" id="KW-0808">Transferase</keyword>
<comment type="cofactor">
    <cofactor evidence="9">
        <name>Mg(2+)</name>
        <dbReference type="ChEBI" id="CHEBI:18420"/>
    </cofactor>
    <text evidence="9">Binds 1 Mg(2+) ion per subunit.</text>
</comment>
<dbReference type="InterPro" id="IPR022998">
    <property type="entry name" value="ThiamineP_synth_TenI"/>
</dbReference>
<evidence type="ECO:0000259" key="12">
    <source>
        <dbReference type="Pfam" id="PF02581"/>
    </source>
</evidence>
<comment type="similarity">
    <text evidence="9 10">Belongs to the thiamine-phosphate synthase family.</text>
</comment>
<dbReference type="FunFam" id="3.20.20.70:FF:000096">
    <property type="entry name" value="Thiamine-phosphate synthase"/>
    <property type="match status" value="1"/>
</dbReference>
<evidence type="ECO:0000256" key="8">
    <source>
        <dbReference type="ARBA" id="ARBA00047883"/>
    </source>
</evidence>
<protein>
    <recommendedName>
        <fullName evidence="9">Thiamine-phosphate synthase</fullName>
        <shortName evidence="9">TP synthase</shortName>
        <shortName evidence="9">TPS</shortName>
        <ecNumber evidence="9">2.5.1.3</ecNumber>
    </recommendedName>
    <alternativeName>
        <fullName evidence="9">Thiamine-phosphate pyrophosphorylase</fullName>
        <shortName evidence="9">TMP pyrophosphorylase</shortName>
        <shortName evidence="9">TMP-PPase</shortName>
    </alternativeName>
</protein>
<dbReference type="OrthoDB" id="9812206at2"/>
<feature type="binding site" evidence="9">
    <location>
        <position position="92"/>
    </location>
    <ligand>
        <name>Mg(2+)</name>
        <dbReference type="ChEBI" id="CHEBI:18420"/>
    </ligand>
</feature>
<evidence type="ECO:0000256" key="3">
    <source>
        <dbReference type="ARBA" id="ARBA00022723"/>
    </source>
</evidence>
<comment type="catalytic activity">
    <reaction evidence="7 9 10">
        <text>2-(2-carboxy-4-methylthiazol-5-yl)ethyl phosphate + 4-amino-2-methyl-5-(diphosphooxymethyl)pyrimidine + 2 H(+) = thiamine phosphate + CO2 + diphosphate</text>
        <dbReference type="Rhea" id="RHEA:47848"/>
        <dbReference type="ChEBI" id="CHEBI:15378"/>
        <dbReference type="ChEBI" id="CHEBI:16526"/>
        <dbReference type="ChEBI" id="CHEBI:33019"/>
        <dbReference type="ChEBI" id="CHEBI:37575"/>
        <dbReference type="ChEBI" id="CHEBI:57841"/>
        <dbReference type="ChEBI" id="CHEBI:62890"/>
        <dbReference type="EC" id="2.5.1.3"/>
    </reaction>
</comment>
<gene>
    <name evidence="9 13" type="primary">thiE</name>
    <name evidence="13" type="ORF">EHV10_05855</name>
</gene>
<evidence type="ECO:0000256" key="6">
    <source>
        <dbReference type="ARBA" id="ARBA00047334"/>
    </source>
</evidence>
<dbReference type="SUPFAM" id="SSF51391">
    <property type="entry name" value="Thiamin phosphate synthase"/>
    <property type="match status" value="1"/>
</dbReference>
<dbReference type="EC" id="2.5.1.3" evidence="9"/>
<comment type="catalytic activity">
    <reaction evidence="8 9 10">
        <text>2-[(2R,5Z)-2-carboxy-4-methylthiazol-5(2H)-ylidene]ethyl phosphate + 4-amino-2-methyl-5-(diphosphooxymethyl)pyrimidine + 2 H(+) = thiamine phosphate + CO2 + diphosphate</text>
        <dbReference type="Rhea" id="RHEA:47844"/>
        <dbReference type="ChEBI" id="CHEBI:15378"/>
        <dbReference type="ChEBI" id="CHEBI:16526"/>
        <dbReference type="ChEBI" id="CHEBI:33019"/>
        <dbReference type="ChEBI" id="CHEBI:37575"/>
        <dbReference type="ChEBI" id="CHEBI:57841"/>
        <dbReference type="ChEBI" id="CHEBI:62899"/>
        <dbReference type="EC" id="2.5.1.3"/>
    </reaction>
</comment>
<feature type="binding site" evidence="9">
    <location>
        <position position="140"/>
    </location>
    <ligand>
        <name>4-amino-2-methyl-5-(diphosphooxymethyl)pyrimidine</name>
        <dbReference type="ChEBI" id="CHEBI:57841"/>
    </ligand>
</feature>
<evidence type="ECO:0000256" key="11">
    <source>
        <dbReference type="RuleBase" id="RU004253"/>
    </source>
</evidence>
<dbReference type="HAMAP" id="MF_00097">
    <property type="entry name" value="TMP_synthase"/>
    <property type="match status" value="1"/>
</dbReference>
<keyword evidence="3 9" id="KW-0479">Metal-binding</keyword>
<dbReference type="Pfam" id="PF02581">
    <property type="entry name" value="TMP-TENI"/>
    <property type="match status" value="1"/>
</dbReference>
<dbReference type="UniPathway" id="UPA00060">
    <property type="reaction ID" value="UER00141"/>
</dbReference>
<evidence type="ECO:0000256" key="7">
    <source>
        <dbReference type="ARBA" id="ARBA00047851"/>
    </source>
</evidence>
<evidence type="ECO:0000256" key="5">
    <source>
        <dbReference type="ARBA" id="ARBA00022977"/>
    </source>
</evidence>
<dbReference type="GO" id="GO:0009229">
    <property type="term" value="P:thiamine diphosphate biosynthetic process"/>
    <property type="evidence" value="ECO:0007669"/>
    <property type="project" value="UniProtKB-UniRule"/>
</dbReference>
<comment type="caution">
    <text evidence="13">The sequence shown here is derived from an EMBL/GenBank/DDBJ whole genome shotgun (WGS) entry which is preliminary data.</text>
</comment>
<reference evidence="13 14" key="1">
    <citation type="submission" date="2018-11" db="EMBL/GenBank/DDBJ databases">
        <title>Genome sequencing of Lachnoanaerobaculum sp. KCOM 2030 (= ChDC B114).</title>
        <authorList>
            <person name="Kook J.-K."/>
            <person name="Park S.-N."/>
            <person name="Lim Y.K."/>
        </authorList>
    </citation>
    <scope>NUCLEOTIDE SEQUENCE [LARGE SCALE GENOMIC DNA]</scope>
    <source>
        <strain evidence="13 14">KCOM 2030</strain>
    </source>
</reference>
<dbReference type="InterPro" id="IPR034291">
    <property type="entry name" value="TMP_synthase"/>
</dbReference>
<proteinExistence type="inferred from homology"/>
<dbReference type="InterPro" id="IPR013785">
    <property type="entry name" value="Aldolase_TIM"/>
</dbReference>
<evidence type="ECO:0000313" key="14">
    <source>
        <dbReference type="Proteomes" id="UP000272490"/>
    </source>
</evidence>
<dbReference type="InterPro" id="IPR036206">
    <property type="entry name" value="ThiamineP_synth_sf"/>
</dbReference>
<evidence type="ECO:0000256" key="4">
    <source>
        <dbReference type="ARBA" id="ARBA00022842"/>
    </source>
</evidence>
<dbReference type="AlphaFoldDB" id="A0A3P3QXU2"/>
<keyword evidence="14" id="KW-1185">Reference proteome</keyword>
<comment type="pathway">
    <text evidence="1 9 11">Cofactor biosynthesis; thiamine diphosphate biosynthesis; thiamine phosphate from 4-amino-2-methyl-5-diphosphomethylpyrimidine and 4-methyl-5-(2-phosphoethyl)-thiazole: step 1/1.</text>
</comment>
<dbReference type="GO" id="GO:0000287">
    <property type="term" value="F:magnesium ion binding"/>
    <property type="evidence" value="ECO:0007669"/>
    <property type="project" value="UniProtKB-UniRule"/>
</dbReference>
<dbReference type="PANTHER" id="PTHR20857">
    <property type="entry name" value="THIAMINE-PHOSPHATE PYROPHOSPHORYLASE"/>
    <property type="match status" value="1"/>
</dbReference>
<feature type="binding site" evidence="9">
    <location>
        <position position="72"/>
    </location>
    <ligand>
        <name>4-amino-2-methyl-5-(diphosphooxymethyl)pyrimidine</name>
        <dbReference type="ChEBI" id="CHEBI:57841"/>
    </ligand>
</feature>
<dbReference type="GO" id="GO:0004789">
    <property type="term" value="F:thiamine-phosphate diphosphorylase activity"/>
    <property type="evidence" value="ECO:0007669"/>
    <property type="project" value="UniProtKB-UniRule"/>
</dbReference>
<feature type="binding site" evidence="9">
    <location>
        <begin position="137"/>
        <end position="139"/>
    </location>
    <ligand>
        <name>2-[(2R,5Z)-2-carboxy-4-methylthiazol-5(2H)-ylidene]ethyl phosphate</name>
        <dbReference type="ChEBI" id="CHEBI:62899"/>
    </ligand>
</feature>
<dbReference type="Gene3D" id="3.20.20.70">
    <property type="entry name" value="Aldolase class I"/>
    <property type="match status" value="1"/>
</dbReference>
<evidence type="ECO:0000256" key="1">
    <source>
        <dbReference type="ARBA" id="ARBA00005165"/>
    </source>
</evidence>
<feature type="binding site" evidence="9">
    <location>
        <begin position="187"/>
        <end position="188"/>
    </location>
    <ligand>
        <name>2-[(2R,5Z)-2-carboxy-4-methylthiazol-5(2H)-ylidene]ethyl phosphate</name>
        <dbReference type="ChEBI" id="CHEBI:62899"/>
    </ligand>
</feature>
<feature type="binding site" evidence="9">
    <location>
        <begin position="40"/>
        <end position="44"/>
    </location>
    <ligand>
        <name>4-amino-2-methyl-5-(diphosphooxymethyl)pyrimidine</name>
        <dbReference type="ChEBI" id="CHEBI:57841"/>
    </ligand>
</feature>
<dbReference type="Proteomes" id="UP000272490">
    <property type="component" value="Unassembled WGS sequence"/>
</dbReference>
<name>A0A3P3QXU2_9FIRM</name>
<keyword evidence="4 9" id="KW-0460">Magnesium</keyword>
<dbReference type="PANTHER" id="PTHR20857:SF23">
    <property type="entry name" value="THIAMINE BIOSYNTHETIC BIFUNCTIONAL ENZYME"/>
    <property type="match status" value="1"/>
</dbReference>
<dbReference type="GO" id="GO:0009228">
    <property type="term" value="P:thiamine biosynthetic process"/>
    <property type="evidence" value="ECO:0007669"/>
    <property type="project" value="UniProtKB-KW"/>
</dbReference>
<dbReference type="CDD" id="cd00564">
    <property type="entry name" value="TMP_TenI"/>
    <property type="match status" value="1"/>
</dbReference>
<dbReference type="RefSeq" id="WP_128673855.1">
    <property type="nucleotide sequence ID" value="NZ_RRCO01000002.1"/>
</dbReference>
<evidence type="ECO:0000256" key="10">
    <source>
        <dbReference type="RuleBase" id="RU003826"/>
    </source>
</evidence>
<sequence length="214" mass="23318">MRLDKKYMQLYAVTDRTWTGNKTLYEQVNEALESGVTCVQLREKSLDEGSFIEEAKKISQLCKQYNIPFIVNDNLNVAIATNADGIHIGQDDMELKDVRKIVGEDMIIGVSVHTVEEAVLAERNGADYIGIGAVFETSTKNDVGIVSYETLKSICEAVSIPKVAIGGINSQNILKLKGSKIDGVAVVSAIFGAADIKKATKELYNLSNDLIKGT</sequence>
<evidence type="ECO:0000313" key="13">
    <source>
        <dbReference type="EMBL" id="RRJ26056.1"/>
    </source>
</evidence>
<organism evidence="13 14">
    <name type="scientific">Lachnoanaerobaculum gingivalis</name>
    <dbReference type="NCBI Taxonomy" id="2490855"/>
    <lineage>
        <taxon>Bacteria</taxon>
        <taxon>Bacillati</taxon>
        <taxon>Bacillota</taxon>
        <taxon>Clostridia</taxon>
        <taxon>Lachnospirales</taxon>
        <taxon>Lachnospiraceae</taxon>
        <taxon>Lachnoanaerobaculum</taxon>
    </lineage>
</organism>
<keyword evidence="5 9" id="KW-0784">Thiamine biosynthesis</keyword>
<feature type="binding site" evidence="9">
    <location>
        <position position="73"/>
    </location>
    <ligand>
        <name>Mg(2+)</name>
        <dbReference type="ChEBI" id="CHEBI:18420"/>
    </ligand>
</feature>
<feature type="binding site" evidence="9">
    <location>
        <position position="167"/>
    </location>
    <ligand>
        <name>2-[(2R,5Z)-2-carboxy-4-methylthiazol-5(2H)-ylidene]ethyl phosphate</name>
        <dbReference type="ChEBI" id="CHEBI:62899"/>
    </ligand>
</feature>
<evidence type="ECO:0000256" key="9">
    <source>
        <dbReference type="HAMAP-Rule" id="MF_00097"/>
    </source>
</evidence>
<dbReference type="GO" id="GO:0005737">
    <property type="term" value="C:cytoplasm"/>
    <property type="evidence" value="ECO:0007669"/>
    <property type="project" value="TreeGrafter"/>
</dbReference>
<feature type="binding site" evidence="9">
    <location>
        <position position="111"/>
    </location>
    <ligand>
        <name>4-amino-2-methyl-5-(diphosphooxymethyl)pyrimidine</name>
        <dbReference type="ChEBI" id="CHEBI:57841"/>
    </ligand>
</feature>
<accession>A0A3P3QXU2</accession>
<comment type="function">
    <text evidence="9">Condenses 4-methyl-5-(beta-hydroxyethyl)thiazole monophosphate (THZ-P) and 2-methyl-4-amino-5-hydroxymethyl pyrimidine pyrophosphate (HMP-PP) to form thiamine monophosphate (TMP).</text>
</comment>
<dbReference type="EMBL" id="RRCO01000002">
    <property type="protein sequence ID" value="RRJ26056.1"/>
    <property type="molecule type" value="Genomic_DNA"/>
</dbReference>
<evidence type="ECO:0000256" key="2">
    <source>
        <dbReference type="ARBA" id="ARBA00022679"/>
    </source>
</evidence>